<name>A0A9N7VPB8_PLEPL</name>
<comment type="caution">
    <text evidence="2">The sequence shown here is derived from an EMBL/GenBank/DDBJ whole genome shotgun (WGS) entry which is preliminary data.</text>
</comment>
<accession>A0A9N7VPB8</accession>
<evidence type="ECO:0000313" key="2">
    <source>
        <dbReference type="EMBL" id="CAB1453204.1"/>
    </source>
</evidence>
<dbReference type="EMBL" id="CADEAL010004160">
    <property type="protein sequence ID" value="CAB1453204.1"/>
    <property type="molecule type" value="Genomic_DNA"/>
</dbReference>
<sequence>MAGAVTPDPSEVRSRGGMNAKRRAEGELQHVVGSFGGEPNVFSLIGHAICRSWDGLQGRILPLKGRGETGTRQTEDREDDEEKPKPEVSKSETLLQLACIYSPLQSKHDKQKA</sequence>
<feature type="region of interest" description="Disordered" evidence="1">
    <location>
        <begin position="1"/>
        <end position="23"/>
    </location>
</feature>
<evidence type="ECO:0000256" key="1">
    <source>
        <dbReference type="SAM" id="MobiDB-lite"/>
    </source>
</evidence>
<dbReference type="AlphaFoldDB" id="A0A9N7VPB8"/>
<gene>
    <name evidence="2" type="ORF">PLEPLA_LOCUS40954</name>
</gene>
<reference evidence="2" key="1">
    <citation type="submission" date="2020-03" db="EMBL/GenBank/DDBJ databases">
        <authorList>
            <person name="Weist P."/>
        </authorList>
    </citation>
    <scope>NUCLEOTIDE SEQUENCE</scope>
</reference>
<protein>
    <submittedName>
        <fullName evidence="2">Uncharacterized protein</fullName>
    </submittedName>
</protein>
<evidence type="ECO:0000313" key="3">
    <source>
        <dbReference type="Proteomes" id="UP001153269"/>
    </source>
</evidence>
<feature type="region of interest" description="Disordered" evidence="1">
    <location>
        <begin position="60"/>
        <end position="92"/>
    </location>
</feature>
<feature type="compositionally biased region" description="Basic and acidic residues" evidence="1">
    <location>
        <begin position="65"/>
        <end position="75"/>
    </location>
</feature>
<keyword evidence="3" id="KW-1185">Reference proteome</keyword>
<organism evidence="2 3">
    <name type="scientific">Pleuronectes platessa</name>
    <name type="common">European plaice</name>
    <dbReference type="NCBI Taxonomy" id="8262"/>
    <lineage>
        <taxon>Eukaryota</taxon>
        <taxon>Metazoa</taxon>
        <taxon>Chordata</taxon>
        <taxon>Craniata</taxon>
        <taxon>Vertebrata</taxon>
        <taxon>Euteleostomi</taxon>
        <taxon>Actinopterygii</taxon>
        <taxon>Neopterygii</taxon>
        <taxon>Teleostei</taxon>
        <taxon>Neoteleostei</taxon>
        <taxon>Acanthomorphata</taxon>
        <taxon>Carangaria</taxon>
        <taxon>Pleuronectiformes</taxon>
        <taxon>Pleuronectoidei</taxon>
        <taxon>Pleuronectidae</taxon>
        <taxon>Pleuronectes</taxon>
    </lineage>
</organism>
<proteinExistence type="predicted"/>
<dbReference type="Proteomes" id="UP001153269">
    <property type="component" value="Unassembled WGS sequence"/>
</dbReference>